<dbReference type="Proteomes" id="UP000267654">
    <property type="component" value="Unassembled WGS sequence"/>
</dbReference>
<dbReference type="AlphaFoldDB" id="A0A662DCA8"/>
<evidence type="ECO:0000313" key="1">
    <source>
        <dbReference type="EMBL" id="RLE12147.1"/>
    </source>
</evidence>
<evidence type="ECO:0000313" key="2">
    <source>
        <dbReference type="Proteomes" id="UP000267654"/>
    </source>
</evidence>
<protein>
    <recommendedName>
        <fullName evidence="3">Periplasmic heavy metal sensor</fullName>
    </recommendedName>
</protein>
<dbReference type="InterPro" id="IPR025961">
    <property type="entry name" value="Metal_resist"/>
</dbReference>
<proteinExistence type="predicted"/>
<accession>A0A662DCA8</accession>
<organism evidence="1 2">
    <name type="scientific">Aerophobetes bacterium</name>
    <dbReference type="NCBI Taxonomy" id="2030807"/>
    <lineage>
        <taxon>Bacteria</taxon>
        <taxon>Candidatus Aerophobota</taxon>
    </lineage>
</organism>
<name>A0A662DCA8_UNCAE</name>
<dbReference type="EMBL" id="QMQB01000181">
    <property type="protein sequence ID" value="RLE12147.1"/>
    <property type="molecule type" value="Genomic_DNA"/>
</dbReference>
<sequence>MRGGENMDKIKKIVVGTLVVLLLLSSIGVAFAEGPQGKKAFPQAPRAYRTASYYSLVTDLNLSQDQIRKLRDLRLEYQKETLELRNTLRVKKLELQTLLASKDVNEEKANSIVDEIGKLRTNIWEKTIHYQLEMRKVLTQEQWDKLLSYRYMWNKGGKGSRRGRGGRKAWFGPLP</sequence>
<dbReference type="Pfam" id="PF13801">
    <property type="entry name" value="Metal_resist"/>
    <property type="match status" value="1"/>
</dbReference>
<evidence type="ECO:0008006" key="3">
    <source>
        <dbReference type="Google" id="ProtNLM"/>
    </source>
</evidence>
<gene>
    <name evidence="1" type="ORF">DRI96_04975</name>
</gene>
<dbReference type="Gene3D" id="1.20.120.1490">
    <property type="match status" value="1"/>
</dbReference>
<reference evidence="1 2" key="1">
    <citation type="submission" date="2018-06" db="EMBL/GenBank/DDBJ databases">
        <title>Extensive metabolic versatility and redundancy in microbially diverse, dynamic hydrothermal sediments.</title>
        <authorList>
            <person name="Dombrowski N."/>
            <person name="Teske A."/>
            <person name="Baker B.J."/>
        </authorList>
    </citation>
    <scope>NUCLEOTIDE SEQUENCE [LARGE SCALE GENOMIC DNA]</scope>
    <source>
        <strain evidence="1">B19_G9</strain>
    </source>
</reference>
<comment type="caution">
    <text evidence="1">The sequence shown here is derived from an EMBL/GenBank/DDBJ whole genome shotgun (WGS) entry which is preliminary data.</text>
</comment>